<dbReference type="InterPro" id="IPR003879">
    <property type="entry name" value="Butyrophylin_SPRY"/>
</dbReference>
<dbReference type="PANTHER" id="PTHR25465:SF5">
    <property type="entry name" value="E3 UBIQUITIN_ISG15 LIGASE TRIM25-RELATED"/>
    <property type="match status" value="1"/>
</dbReference>
<dbReference type="Gene3D" id="3.30.160.60">
    <property type="entry name" value="Classic Zinc Finger"/>
    <property type="match status" value="1"/>
</dbReference>
<dbReference type="GeneTree" id="ENSGT01150000286931"/>
<dbReference type="SUPFAM" id="SSF57845">
    <property type="entry name" value="B-box zinc-binding domain"/>
    <property type="match status" value="1"/>
</dbReference>
<feature type="domain" description="RING-type" evidence="8">
    <location>
        <begin position="15"/>
        <end position="58"/>
    </location>
</feature>
<dbReference type="InterPro" id="IPR051051">
    <property type="entry name" value="E3_ubiq-ligase_TRIM/RNF"/>
</dbReference>
<dbReference type="PANTHER" id="PTHR25465">
    <property type="entry name" value="B-BOX DOMAIN CONTAINING"/>
    <property type="match status" value="1"/>
</dbReference>
<dbReference type="Gene3D" id="4.10.830.40">
    <property type="match status" value="1"/>
</dbReference>
<dbReference type="PROSITE" id="PS00518">
    <property type="entry name" value="ZF_RING_1"/>
    <property type="match status" value="1"/>
</dbReference>
<accession>A0A8C4DS83</accession>
<dbReference type="InterPro" id="IPR017907">
    <property type="entry name" value="Znf_RING_CS"/>
</dbReference>
<dbReference type="CDD" id="cd19769">
    <property type="entry name" value="Bbox2_TRIM16-like"/>
    <property type="match status" value="1"/>
</dbReference>
<reference evidence="9" key="2">
    <citation type="submission" date="2025-09" db="UniProtKB">
        <authorList>
            <consortium name="Ensembl"/>
        </authorList>
    </citation>
    <scope>IDENTIFICATION</scope>
</reference>
<dbReference type="Proteomes" id="UP000694389">
    <property type="component" value="Unassembled WGS sequence"/>
</dbReference>
<dbReference type="Pfam" id="PF00643">
    <property type="entry name" value="zf-B_box"/>
    <property type="match status" value="1"/>
</dbReference>
<dbReference type="SMART" id="SM00336">
    <property type="entry name" value="BBOX"/>
    <property type="match status" value="1"/>
</dbReference>
<evidence type="ECO:0000256" key="1">
    <source>
        <dbReference type="ARBA" id="ARBA00022588"/>
    </source>
</evidence>
<dbReference type="SUPFAM" id="SSF49899">
    <property type="entry name" value="Concanavalin A-like lectins/glucanases"/>
    <property type="match status" value="1"/>
</dbReference>
<evidence type="ECO:0000256" key="3">
    <source>
        <dbReference type="ARBA" id="ARBA00022771"/>
    </source>
</evidence>
<reference evidence="9" key="1">
    <citation type="submission" date="2025-08" db="UniProtKB">
        <authorList>
            <consortium name="Ensembl"/>
        </authorList>
    </citation>
    <scope>IDENTIFICATION</scope>
</reference>
<keyword evidence="2" id="KW-0479">Metal-binding</keyword>
<dbReference type="GO" id="GO:0008270">
    <property type="term" value="F:zinc ion binding"/>
    <property type="evidence" value="ECO:0007669"/>
    <property type="project" value="UniProtKB-KW"/>
</dbReference>
<evidence type="ECO:0000256" key="7">
    <source>
        <dbReference type="SAM" id="Coils"/>
    </source>
</evidence>
<dbReference type="Gene3D" id="3.30.40.10">
    <property type="entry name" value="Zinc/RING finger domain, C3HC4 (zinc finger)"/>
    <property type="match status" value="1"/>
</dbReference>
<dbReference type="InterPro" id="IPR043136">
    <property type="entry name" value="B30.2/SPRY_sf"/>
</dbReference>
<proteinExistence type="predicted"/>
<dbReference type="Pfam" id="PF13765">
    <property type="entry name" value="PRY"/>
    <property type="match status" value="1"/>
</dbReference>
<dbReference type="SUPFAM" id="SSF57850">
    <property type="entry name" value="RING/U-box"/>
    <property type="match status" value="1"/>
</dbReference>
<feature type="coiled-coil region" evidence="7">
    <location>
        <begin position="187"/>
        <end position="221"/>
    </location>
</feature>
<feature type="coiled-coil region" evidence="7">
    <location>
        <begin position="245"/>
        <end position="282"/>
    </location>
</feature>
<dbReference type="Gene3D" id="2.60.120.920">
    <property type="match status" value="1"/>
</dbReference>
<keyword evidence="1" id="KW-0399">Innate immunity</keyword>
<name>A0A8C4DS83_DICLA</name>
<evidence type="ECO:0000256" key="5">
    <source>
        <dbReference type="ARBA" id="ARBA00022859"/>
    </source>
</evidence>
<keyword evidence="4" id="KW-0862">Zinc</keyword>
<protein>
    <recommendedName>
        <fullName evidence="8">RING-type domain-containing protein</fullName>
    </recommendedName>
</protein>
<dbReference type="Pfam" id="PF25600">
    <property type="entry name" value="TRIM_CC"/>
    <property type="match status" value="1"/>
</dbReference>
<keyword evidence="10" id="KW-1185">Reference proteome</keyword>
<dbReference type="InterPro" id="IPR003877">
    <property type="entry name" value="SPRY_dom"/>
</dbReference>
<evidence type="ECO:0000313" key="9">
    <source>
        <dbReference type="Ensembl" id="ENSDLAP00005007070.2"/>
    </source>
</evidence>
<evidence type="ECO:0000256" key="2">
    <source>
        <dbReference type="ARBA" id="ARBA00022723"/>
    </source>
</evidence>
<evidence type="ECO:0000256" key="4">
    <source>
        <dbReference type="ARBA" id="ARBA00022833"/>
    </source>
</evidence>
<organism evidence="9 10">
    <name type="scientific">Dicentrarchus labrax</name>
    <name type="common">European seabass</name>
    <name type="synonym">Morone labrax</name>
    <dbReference type="NCBI Taxonomy" id="13489"/>
    <lineage>
        <taxon>Eukaryota</taxon>
        <taxon>Metazoa</taxon>
        <taxon>Chordata</taxon>
        <taxon>Craniata</taxon>
        <taxon>Vertebrata</taxon>
        <taxon>Euteleostomi</taxon>
        <taxon>Actinopterygii</taxon>
        <taxon>Neopterygii</taxon>
        <taxon>Teleostei</taxon>
        <taxon>Neoteleostei</taxon>
        <taxon>Acanthomorphata</taxon>
        <taxon>Eupercaria</taxon>
        <taxon>Moronidae</taxon>
        <taxon>Dicentrarchus</taxon>
    </lineage>
</organism>
<dbReference type="InterPro" id="IPR006574">
    <property type="entry name" value="PRY"/>
</dbReference>
<dbReference type="Ensembl" id="ENSDLAT00005007674.2">
    <property type="protein sequence ID" value="ENSDLAP00005007070.2"/>
    <property type="gene ID" value="ENSDLAG00005032578.1"/>
</dbReference>
<dbReference type="InterPro" id="IPR001841">
    <property type="entry name" value="Znf_RING"/>
</dbReference>
<dbReference type="SMART" id="SM00589">
    <property type="entry name" value="PRY"/>
    <property type="match status" value="1"/>
</dbReference>
<evidence type="ECO:0000259" key="8">
    <source>
        <dbReference type="PROSITE" id="PS50089"/>
    </source>
</evidence>
<dbReference type="Pfam" id="PF15227">
    <property type="entry name" value="zf-C3HC4_4"/>
    <property type="match status" value="1"/>
</dbReference>
<dbReference type="GO" id="GO:0045087">
    <property type="term" value="P:innate immune response"/>
    <property type="evidence" value="ECO:0007669"/>
    <property type="project" value="UniProtKB-KW"/>
</dbReference>
<dbReference type="InterPro" id="IPR013320">
    <property type="entry name" value="ConA-like_dom_sf"/>
</dbReference>
<evidence type="ECO:0000256" key="6">
    <source>
        <dbReference type="PROSITE-ProRule" id="PRU00175"/>
    </source>
</evidence>
<evidence type="ECO:0000313" key="10">
    <source>
        <dbReference type="Proteomes" id="UP000694389"/>
    </source>
</evidence>
<keyword evidence="5" id="KW-0391">Immunity</keyword>
<dbReference type="AlphaFoldDB" id="A0A8C4DS83"/>
<dbReference type="InterPro" id="IPR013083">
    <property type="entry name" value="Znf_RING/FYVE/PHD"/>
</dbReference>
<dbReference type="InterPro" id="IPR058030">
    <property type="entry name" value="TRIM8/14/16/25/29/45/65_CC"/>
</dbReference>
<dbReference type="CDD" id="cd16040">
    <property type="entry name" value="SPRY_PRY_SNTX"/>
    <property type="match status" value="1"/>
</dbReference>
<dbReference type="Pfam" id="PF00622">
    <property type="entry name" value="SPRY"/>
    <property type="match status" value="1"/>
</dbReference>
<keyword evidence="7" id="KW-0175">Coiled coil</keyword>
<dbReference type="SMART" id="SM00184">
    <property type="entry name" value="RING"/>
    <property type="match status" value="1"/>
</dbReference>
<dbReference type="InterPro" id="IPR000315">
    <property type="entry name" value="Znf_B-box"/>
</dbReference>
<dbReference type="PROSITE" id="PS50089">
    <property type="entry name" value="ZF_RING_2"/>
    <property type="match status" value="1"/>
</dbReference>
<keyword evidence="3 6" id="KW-0863">Zinc-finger</keyword>
<sequence length="540" mass="61981">MARKGVQLDRETMSCSICLDLLKDPVAIPCGHSYCMNCIKSFWDEDKEKEIHSCPQCRQTFTQRPVLVKNTMLAVLLEELKKTGLQAAPADLCYAGPEDVSCDICTGRKLKAIKSCLVCLISFCEKHLQPHFESPAYEKHKLVDPSKKLQENICSRHDEMFCRTDQQCICYLCSVDEHKGHNTVSAAAERTERQRELEVNVKELQQEVEAINRSADKAVEDNEKIFTELIRLIQKSRSDLRQQVRSQQETEVSRVKELQEKMEQEITELKRKDAELKKLSHTEDHTQFLHNYPSLSALSESTSSINIRPLRYFEDVTAAVSELRDKLQVVLREKWTNVSLTVTEVDVLLPQPEPKTRAGFLRYSHEITLDPNTAHRRLLLSEGDRKATLMSQHQSSSNSLHHFLTVYADIYNRCWQVLSRESLTGRCYWEVEWRGEGVDVAVAYKNISREGLSNECRFGYNDKSWALRCNNNISGPESSRVGVYLDHSAGILSFYSISETMTLLHRVQTTFTQPLYAGLWPFLVLEALLRSVNSNRKVII</sequence>
<dbReference type="PRINTS" id="PR01407">
    <property type="entry name" value="BUTYPHLNCDUF"/>
</dbReference>